<gene>
    <name evidence="2" type="ORF">SAMN05421825_2924</name>
</gene>
<dbReference type="RefSeq" id="WP_089874136.1">
    <property type="nucleotide sequence ID" value="NZ_FNBH01000003.1"/>
</dbReference>
<evidence type="ECO:0000259" key="1">
    <source>
        <dbReference type="Pfam" id="PF12680"/>
    </source>
</evidence>
<dbReference type="InterPro" id="IPR037401">
    <property type="entry name" value="SnoaL-like"/>
</dbReference>
<accession>A0A1G7SAU2</accession>
<dbReference type="Proteomes" id="UP000199203">
    <property type="component" value="Unassembled WGS sequence"/>
</dbReference>
<dbReference type="SUPFAM" id="SSF54427">
    <property type="entry name" value="NTF2-like"/>
    <property type="match status" value="1"/>
</dbReference>
<dbReference type="Pfam" id="PF12680">
    <property type="entry name" value="SnoaL_2"/>
    <property type="match status" value="1"/>
</dbReference>
<protein>
    <recommendedName>
        <fullName evidence="1">SnoaL-like domain-containing protein</fullName>
    </recommendedName>
</protein>
<dbReference type="AlphaFoldDB" id="A0A1G7SAU2"/>
<dbReference type="EMBL" id="FNBH01000003">
    <property type="protein sequence ID" value="SDG20177.1"/>
    <property type="molecule type" value="Genomic_DNA"/>
</dbReference>
<organism evidence="2 3">
    <name type="scientific">Epilithonimonas hungarica</name>
    <dbReference type="NCBI Taxonomy" id="454006"/>
    <lineage>
        <taxon>Bacteria</taxon>
        <taxon>Pseudomonadati</taxon>
        <taxon>Bacteroidota</taxon>
        <taxon>Flavobacteriia</taxon>
        <taxon>Flavobacteriales</taxon>
        <taxon>Weeksellaceae</taxon>
        <taxon>Chryseobacterium group</taxon>
        <taxon>Epilithonimonas</taxon>
    </lineage>
</organism>
<evidence type="ECO:0000313" key="2">
    <source>
        <dbReference type="EMBL" id="SDG20177.1"/>
    </source>
</evidence>
<proteinExistence type="predicted"/>
<name>A0A1G7SAU2_9FLAO</name>
<feature type="domain" description="SnoaL-like" evidence="1">
    <location>
        <begin position="11"/>
        <end position="116"/>
    </location>
</feature>
<dbReference type="Gene3D" id="3.10.450.50">
    <property type="match status" value="1"/>
</dbReference>
<reference evidence="3" key="1">
    <citation type="submission" date="2016-10" db="EMBL/GenBank/DDBJ databases">
        <authorList>
            <person name="Varghese N."/>
            <person name="Submissions S."/>
        </authorList>
    </citation>
    <scope>NUCLEOTIDE SEQUENCE [LARGE SCALE GENOMIC DNA]</scope>
    <source>
        <strain evidence="3">DSM 19684</strain>
    </source>
</reference>
<keyword evidence="3" id="KW-1185">Reference proteome</keyword>
<sequence length="137" mass="15607">MADIEKNKEIVRKAAQYLNDRSVDKLLDLLGDAEGSWSIPFRSDKFSFGGFKDKAAFREIISGFLGGFSEFKFEIKNLTAEEDRVVMEAESQGKGPGSASYKNNYLLIFFIKNGKIHTVRERFDPFEVLEYVSQFPS</sequence>
<dbReference type="InterPro" id="IPR032710">
    <property type="entry name" value="NTF2-like_dom_sf"/>
</dbReference>
<dbReference type="OrthoDB" id="6657864at2"/>
<evidence type="ECO:0000313" key="3">
    <source>
        <dbReference type="Proteomes" id="UP000199203"/>
    </source>
</evidence>
<dbReference type="STRING" id="454006.SAMN05421825_2924"/>